<name>A0ABV6X591_9ACTN</name>
<dbReference type="Pfam" id="PF12680">
    <property type="entry name" value="SnoaL_2"/>
    <property type="match status" value="1"/>
</dbReference>
<sequence length="107" mass="11477">MSISAGPVRGLLDAVQRGDNDGFAALFGEDGAVDDWGRVFTGRDEVYGWSAREFLGLGGRLTLRQVGTDGTVLTVDITTRGGYNGPATLTFTLTDDGTRIRRMTMTD</sequence>
<dbReference type="SUPFAM" id="SSF54427">
    <property type="entry name" value="NTF2-like"/>
    <property type="match status" value="1"/>
</dbReference>
<accession>A0ABV6X591</accession>
<feature type="domain" description="SnoaL-like" evidence="1">
    <location>
        <begin position="8"/>
        <end position="93"/>
    </location>
</feature>
<dbReference type="EMBL" id="JBHEZY010000009">
    <property type="protein sequence ID" value="MFC1433452.1"/>
    <property type="molecule type" value="Genomic_DNA"/>
</dbReference>
<proteinExistence type="predicted"/>
<dbReference type="InterPro" id="IPR037401">
    <property type="entry name" value="SnoaL-like"/>
</dbReference>
<evidence type="ECO:0000313" key="2">
    <source>
        <dbReference type="EMBL" id="MFC1433452.1"/>
    </source>
</evidence>
<dbReference type="Proteomes" id="UP001592530">
    <property type="component" value="Unassembled WGS sequence"/>
</dbReference>
<gene>
    <name evidence="2" type="ORF">ACEZDB_22655</name>
</gene>
<protein>
    <submittedName>
        <fullName evidence="2">Nuclear transport factor 2 family protein</fullName>
    </submittedName>
</protein>
<dbReference type="Gene3D" id="3.10.450.50">
    <property type="match status" value="1"/>
</dbReference>
<reference evidence="2 3" key="1">
    <citation type="submission" date="2024-09" db="EMBL/GenBank/DDBJ databases">
        <authorList>
            <person name="Lee S.D."/>
        </authorList>
    </citation>
    <scope>NUCLEOTIDE SEQUENCE [LARGE SCALE GENOMIC DNA]</scope>
    <source>
        <strain evidence="2 3">N1-3</strain>
    </source>
</reference>
<evidence type="ECO:0000259" key="1">
    <source>
        <dbReference type="Pfam" id="PF12680"/>
    </source>
</evidence>
<dbReference type="RefSeq" id="WP_380555530.1">
    <property type="nucleotide sequence ID" value="NZ_JBHEZY010000009.1"/>
</dbReference>
<organism evidence="2 3">
    <name type="scientific">Streptacidiphilus alkalitolerans</name>
    <dbReference type="NCBI Taxonomy" id="3342712"/>
    <lineage>
        <taxon>Bacteria</taxon>
        <taxon>Bacillati</taxon>
        <taxon>Actinomycetota</taxon>
        <taxon>Actinomycetes</taxon>
        <taxon>Kitasatosporales</taxon>
        <taxon>Streptomycetaceae</taxon>
        <taxon>Streptacidiphilus</taxon>
    </lineage>
</organism>
<evidence type="ECO:0000313" key="3">
    <source>
        <dbReference type="Proteomes" id="UP001592530"/>
    </source>
</evidence>
<dbReference type="InterPro" id="IPR032710">
    <property type="entry name" value="NTF2-like_dom_sf"/>
</dbReference>
<comment type="caution">
    <text evidence="2">The sequence shown here is derived from an EMBL/GenBank/DDBJ whole genome shotgun (WGS) entry which is preliminary data.</text>
</comment>